<accession>A0A8J6N7K8</accession>
<feature type="signal peptide" evidence="1">
    <location>
        <begin position="1"/>
        <end position="23"/>
    </location>
</feature>
<protein>
    <recommendedName>
        <fullName evidence="4">Lipoprotein</fullName>
    </recommendedName>
</protein>
<evidence type="ECO:0000313" key="2">
    <source>
        <dbReference type="EMBL" id="MBC8200361.1"/>
    </source>
</evidence>
<name>A0A8J6N7K8_9BACT</name>
<gene>
    <name evidence="2" type="ORF">H8E80_10055</name>
</gene>
<comment type="caution">
    <text evidence="2">The sequence shown here is derived from an EMBL/GenBank/DDBJ whole genome shotgun (WGS) entry which is preliminary data.</text>
</comment>
<dbReference type="Proteomes" id="UP000603545">
    <property type="component" value="Unassembled WGS sequence"/>
</dbReference>
<reference evidence="2 3" key="1">
    <citation type="submission" date="2020-08" db="EMBL/GenBank/DDBJ databases">
        <title>Bridging the membrane lipid divide: bacteria of the FCB group superphylum have the potential to synthesize archaeal ether lipids.</title>
        <authorList>
            <person name="Villanueva L."/>
            <person name="Von Meijenfeldt F.A.B."/>
            <person name="Westbye A.B."/>
            <person name="Yadav S."/>
            <person name="Hopmans E.C."/>
            <person name="Dutilh B.E."/>
            <person name="Sinninghe Damste J.S."/>
        </authorList>
    </citation>
    <scope>NUCLEOTIDE SEQUENCE [LARGE SCALE GENOMIC DNA]</scope>
    <source>
        <strain evidence="2">NIOZ-UU82</strain>
    </source>
</reference>
<sequence length="120" mass="13386">MLKILEVSIFCLLFGFLSGCASSIVDGEHICTSSTALSAKAPDAPIEVYFSDKAPTRKTTEVGRVLSRAWVIEKGIDELKKQARKLGADAVTNVRYERKFSVDYLQDLYFITGDAVIWQY</sequence>
<dbReference type="Gene3D" id="3.30.110.70">
    <property type="entry name" value="Hypothetical protein apc22750. Chain B"/>
    <property type="match status" value="1"/>
</dbReference>
<feature type="chain" id="PRO_5035287800" description="Lipoprotein" evidence="1">
    <location>
        <begin position="24"/>
        <end position="120"/>
    </location>
</feature>
<evidence type="ECO:0000256" key="1">
    <source>
        <dbReference type="SAM" id="SignalP"/>
    </source>
</evidence>
<dbReference type="PROSITE" id="PS51257">
    <property type="entry name" value="PROKAR_LIPOPROTEIN"/>
    <property type="match status" value="1"/>
</dbReference>
<proteinExistence type="predicted"/>
<evidence type="ECO:0008006" key="4">
    <source>
        <dbReference type="Google" id="ProtNLM"/>
    </source>
</evidence>
<evidence type="ECO:0000313" key="3">
    <source>
        <dbReference type="Proteomes" id="UP000603545"/>
    </source>
</evidence>
<dbReference type="AlphaFoldDB" id="A0A8J6N7K8"/>
<organism evidence="2 3">
    <name type="scientific">Candidatus Desulfaltia bathyphila</name>
    <dbReference type="NCBI Taxonomy" id="2841697"/>
    <lineage>
        <taxon>Bacteria</taxon>
        <taxon>Pseudomonadati</taxon>
        <taxon>Thermodesulfobacteriota</taxon>
        <taxon>Desulfobacteria</taxon>
        <taxon>Desulfobacterales</taxon>
        <taxon>Desulfobacterales incertae sedis</taxon>
        <taxon>Candidatus Desulfaltia</taxon>
    </lineage>
</organism>
<keyword evidence="1" id="KW-0732">Signal</keyword>
<dbReference type="EMBL" id="JACNLL010000099">
    <property type="protein sequence ID" value="MBC8200361.1"/>
    <property type="molecule type" value="Genomic_DNA"/>
</dbReference>